<accession>A0AAD1HEI4</accession>
<protein>
    <recommendedName>
        <fullName evidence="2">ER-bound oxygenase mpaB/mpaB'/Rubber oxygenase catalytic domain-containing protein</fullName>
    </recommendedName>
</protein>
<gene>
    <name evidence="3" type="ORF">MMOR_49030</name>
</gene>
<evidence type="ECO:0000313" key="3">
    <source>
        <dbReference type="EMBL" id="BBX03967.1"/>
    </source>
</evidence>
<dbReference type="InterPro" id="IPR018713">
    <property type="entry name" value="MPAB/Lcp_cat_dom"/>
</dbReference>
<dbReference type="AlphaFoldDB" id="A0AAD1HEI4"/>
<dbReference type="Pfam" id="PF09995">
    <property type="entry name" value="MPAB_Lcp_cat"/>
    <property type="match status" value="1"/>
</dbReference>
<sequence length="400" mass="43951">MRFETAPNRTSDTGYVPPVRRPNAERLDMKIAAVSTGESGSPAIPPEEGPTEFALGPGSVTWRVMMDPTVFIIGLLREAMLLTLHPAFAAAAVDHDSFNDDPVGRFKHVAWYTYAATYGSPEDAEHVSGIVRRRHAQIVGVEPLTQIPYRADAEYELALTQAMLSDSFLATYELLHGELTSVERDQFCMEQKVPAALLGTNPDHLPSTYGELVDFIAHARNRFATGLQAREILSPFATGDYPAGTVIGDLHPVLRKPAMFVLRAFADMALLTMSWEERELVAINRRPKLGSQLATKMALRALSKWFTGEQGQAVFEKFLGEHIAPIYRRGKVADSAPGGRTRRAKFEVPDAARCLVKVDHLSKNWPGSTAEYVLGKEALEVDPPPPQAMPVLRSTSASKS</sequence>
<dbReference type="PANTHER" id="PTHR36151">
    <property type="entry name" value="BLR2777 PROTEIN"/>
    <property type="match status" value="1"/>
</dbReference>
<evidence type="ECO:0000256" key="1">
    <source>
        <dbReference type="SAM" id="MobiDB-lite"/>
    </source>
</evidence>
<reference evidence="3 4" key="1">
    <citation type="journal article" date="2019" name="Emerg. Microbes Infect.">
        <title>Comprehensive subspecies identification of 175 nontuberculous mycobacteria species based on 7547 genomic profiles.</title>
        <authorList>
            <person name="Matsumoto Y."/>
            <person name="Kinjo T."/>
            <person name="Motooka D."/>
            <person name="Nabeya D."/>
            <person name="Jung N."/>
            <person name="Uechi K."/>
            <person name="Horii T."/>
            <person name="Iida T."/>
            <person name="Fujita J."/>
            <person name="Nakamura S."/>
        </authorList>
    </citation>
    <scope>NUCLEOTIDE SEQUENCE [LARGE SCALE GENOMIC DNA]</scope>
    <source>
        <strain evidence="3 4">JCM 6375</strain>
    </source>
</reference>
<name>A0AAD1HEI4_9MYCO</name>
<keyword evidence="4" id="KW-1185">Reference proteome</keyword>
<feature type="region of interest" description="Disordered" evidence="1">
    <location>
        <begin position="1"/>
        <end position="20"/>
    </location>
</feature>
<feature type="region of interest" description="Disordered" evidence="1">
    <location>
        <begin position="381"/>
        <end position="400"/>
    </location>
</feature>
<evidence type="ECO:0000313" key="4">
    <source>
        <dbReference type="Proteomes" id="UP000466681"/>
    </source>
</evidence>
<evidence type="ECO:0000259" key="2">
    <source>
        <dbReference type="Pfam" id="PF09995"/>
    </source>
</evidence>
<feature type="domain" description="ER-bound oxygenase mpaB/mpaB'/Rubber oxygenase catalytic" evidence="2">
    <location>
        <begin position="62"/>
        <end position="265"/>
    </location>
</feature>
<organism evidence="3 4">
    <name type="scientific">Mycolicibacterium moriokaense</name>
    <dbReference type="NCBI Taxonomy" id="39691"/>
    <lineage>
        <taxon>Bacteria</taxon>
        <taxon>Bacillati</taxon>
        <taxon>Actinomycetota</taxon>
        <taxon>Actinomycetes</taxon>
        <taxon>Mycobacteriales</taxon>
        <taxon>Mycobacteriaceae</taxon>
        <taxon>Mycolicibacterium</taxon>
    </lineage>
</organism>
<dbReference type="PANTHER" id="PTHR36151:SF3">
    <property type="entry name" value="ER-BOUND OXYGENASE MPAB_MPAB'_RUBBER OXYGENASE CATALYTIC DOMAIN-CONTAINING PROTEIN"/>
    <property type="match status" value="1"/>
</dbReference>
<dbReference type="Proteomes" id="UP000466681">
    <property type="component" value="Chromosome"/>
</dbReference>
<dbReference type="GO" id="GO:0016491">
    <property type="term" value="F:oxidoreductase activity"/>
    <property type="evidence" value="ECO:0007669"/>
    <property type="project" value="InterPro"/>
</dbReference>
<proteinExistence type="predicted"/>
<dbReference type="KEGG" id="mmor:MMOR_49030"/>
<dbReference type="EMBL" id="AP022560">
    <property type="protein sequence ID" value="BBX03967.1"/>
    <property type="molecule type" value="Genomic_DNA"/>
</dbReference>